<dbReference type="RefSeq" id="WP_117393438.1">
    <property type="nucleotide sequence ID" value="NZ_QWDC01000003.1"/>
</dbReference>
<dbReference type="AlphaFoldDB" id="A0A372NS98"/>
<evidence type="ECO:0000313" key="2">
    <source>
        <dbReference type="Proteomes" id="UP000264217"/>
    </source>
</evidence>
<protein>
    <submittedName>
        <fullName evidence="1">Uncharacterized protein</fullName>
    </submittedName>
</protein>
<accession>A0A372NS98</accession>
<dbReference type="OrthoDB" id="9804173at2"/>
<dbReference type="Proteomes" id="UP000264217">
    <property type="component" value="Unassembled WGS sequence"/>
</dbReference>
<organism evidence="1 2">
    <name type="scientific">Mucilaginibacter conchicola</name>
    <dbReference type="NCBI Taxonomy" id="2303333"/>
    <lineage>
        <taxon>Bacteria</taxon>
        <taxon>Pseudomonadati</taxon>
        <taxon>Bacteroidota</taxon>
        <taxon>Sphingobacteriia</taxon>
        <taxon>Sphingobacteriales</taxon>
        <taxon>Sphingobacteriaceae</taxon>
        <taxon>Mucilaginibacter</taxon>
    </lineage>
</organism>
<name>A0A372NS98_9SPHI</name>
<gene>
    <name evidence="1" type="ORF">D0C36_20020</name>
</gene>
<keyword evidence="2" id="KW-1185">Reference proteome</keyword>
<reference evidence="1 2" key="1">
    <citation type="submission" date="2018-08" db="EMBL/GenBank/DDBJ databases">
        <title>Mucilaginibacter sp. MYSH2.</title>
        <authorList>
            <person name="Seo T."/>
        </authorList>
    </citation>
    <scope>NUCLEOTIDE SEQUENCE [LARGE SCALE GENOMIC DNA]</scope>
    <source>
        <strain evidence="1 2">MYSH2</strain>
    </source>
</reference>
<comment type="caution">
    <text evidence="1">The sequence shown here is derived from an EMBL/GenBank/DDBJ whole genome shotgun (WGS) entry which is preliminary data.</text>
</comment>
<dbReference type="EMBL" id="QWDC01000003">
    <property type="protein sequence ID" value="RFZ91225.1"/>
    <property type="molecule type" value="Genomic_DNA"/>
</dbReference>
<evidence type="ECO:0000313" key="1">
    <source>
        <dbReference type="EMBL" id="RFZ91225.1"/>
    </source>
</evidence>
<proteinExistence type="predicted"/>
<sequence length="318" mass="36551">MNFTGLDIRLRLAYPPISNYDFTFVRTEKIVQQLLAESMLYIIVQRPLMTFENVIIFEDELTFEIHKQSCTEVLMCKMPIRQTSLFDDISADLTMEIGWHDKERDPSKLPWTEVDGLKFFQNGDFSSWLTPERFIYHWLTDKLVADVKGNYLPFITYDVHYVGKATNQPIWRRLDGHNTLQKILSIVTPQGRALPTHELCLLLFDVSDVVSVGSFIPDDPDNTLRTFPTKSTIALDAEKLLVQTLQPEFNDPSKRFPGYPISTDGLSPYNFGHIVYQVRDELRLKTAACTILGAINSEQADIFHIENNGPVKITRQTN</sequence>